<proteinExistence type="predicted"/>
<dbReference type="PANTHER" id="PTHR37464">
    <property type="entry name" value="BLL2463 PROTEIN"/>
    <property type="match status" value="1"/>
</dbReference>
<dbReference type="InterPro" id="IPR024163">
    <property type="entry name" value="Aerotolerance_reg_N"/>
</dbReference>
<dbReference type="Gene3D" id="3.40.50.880">
    <property type="match status" value="1"/>
</dbReference>
<dbReference type="RefSeq" id="WP_094505256.1">
    <property type="nucleotide sequence ID" value="NZ_JBHEEK010000009.1"/>
</dbReference>
<reference evidence="4 5" key="1">
    <citation type="submission" date="2017-07" db="EMBL/GenBank/DDBJ databases">
        <title>Phylogenetic study on the rhizospheric bacterium Ochrobactrum sp. A44.</title>
        <authorList>
            <person name="Krzyzanowska D.M."/>
            <person name="Ossowicki A."/>
            <person name="Rajewska M."/>
            <person name="Maciag T."/>
            <person name="Kaczynski Z."/>
            <person name="Czerwicka M."/>
            <person name="Jafra S."/>
        </authorList>
    </citation>
    <scope>NUCLEOTIDE SEQUENCE [LARGE SCALE GENOMIC DNA]</scope>
    <source>
        <strain evidence="4 5">DSM 7216</strain>
    </source>
</reference>
<organism evidence="4 5">
    <name type="scientific">Brucella thiophenivorans</name>
    <dbReference type="NCBI Taxonomy" id="571255"/>
    <lineage>
        <taxon>Bacteria</taxon>
        <taxon>Pseudomonadati</taxon>
        <taxon>Pseudomonadota</taxon>
        <taxon>Alphaproteobacteria</taxon>
        <taxon>Hyphomicrobiales</taxon>
        <taxon>Brucellaceae</taxon>
        <taxon>Brucella/Ochrobactrum group</taxon>
        <taxon>Brucella</taxon>
    </lineage>
</organism>
<feature type="transmembrane region" description="Helical" evidence="1">
    <location>
        <begin position="631"/>
        <end position="651"/>
    </location>
</feature>
<protein>
    <submittedName>
        <fullName evidence="4">N-terminal double-transmembrane domain protein</fullName>
    </submittedName>
</protein>
<dbReference type="Gene3D" id="3.40.50.12140">
    <property type="entry name" value="Domain of unknown function DUF4159"/>
    <property type="match status" value="1"/>
</dbReference>
<comment type="caution">
    <text evidence="4">The sequence shown here is derived from an EMBL/GenBank/DDBJ whole genome shotgun (WGS) entry which is preliminary data.</text>
</comment>
<gene>
    <name evidence="4" type="ORF">CEV31_0466</name>
</gene>
<feature type="transmembrane region" description="Helical" evidence="1">
    <location>
        <begin position="60"/>
        <end position="82"/>
    </location>
</feature>
<feature type="domain" description="DUF4159" evidence="3">
    <location>
        <begin position="710"/>
        <end position="928"/>
    </location>
</feature>
<dbReference type="AlphaFoldDB" id="A0A256G4R7"/>
<dbReference type="CDD" id="cd03143">
    <property type="entry name" value="A4_beta-galactosidase_middle_domain"/>
    <property type="match status" value="2"/>
</dbReference>
<keyword evidence="1" id="KW-1133">Transmembrane helix</keyword>
<dbReference type="Proteomes" id="UP000215590">
    <property type="component" value="Unassembled WGS sequence"/>
</dbReference>
<dbReference type="OrthoDB" id="9773014at2"/>
<keyword evidence="1" id="KW-0472">Membrane</keyword>
<feature type="transmembrane region" description="Helical" evidence="1">
    <location>
        <begin position="6"/>
        <end position="27"/>
    </location>
</feature>
<dbReference type="InterPro" id="IPR011933">
    <property type="entry name" value="Double_TM_dom"/>
</dbReference>
<dbReference type="SUPFAM" id="SSF52317">
    <property type="entry name" value="Class I glutamine amidotransferase-like"/>
    <property type="match status" value="1"/>
</dbReference>
<evidence type="ECO:0000313" key="4">
    <source>
        <dbReference type="EMBL" id="OYR22107.1"/>
    </source>
</evidence>
<dbReference type="PANTHER" id="PTHR37464:SF1">
    <property type="entry name" value="BLL2463 PROTEIN"/>
    <property type="match status" value="1"/>
</dbReference>
<accession>A0A256G4R7</accession>
<dbReference type="EMBL" id="NNRJ01000009">
    <property type="protein sequence ID" value="OYR22107.1"/>
    <property type="molecule type" value="Genomic_DNA"/>
</dbReference>
<evidence type="ECO:0000313" key="5">
    <source>
        <dbReference type="Proteomes" id="UP000215590"/>
    </source>
</evidence>
<dbReference type="Pfam" id="PF13709">
    <property type="entry name" value="DUF4159"/>
    <property type="match status" value="1"/>
</dbReference>
<evidence type="ECO:0000259" key="2">
    <source>
        <dbReference type="Pfam" id="PF07584"/>
    </source>
</evidence>
<name>A0A256G4R7_9HYPH</name>
<feature type="domain" description="Aerotolerance regulator N-terminal" evidence="2">
    <location>
        <begin position="7"/>
        <end position="80"/>
    </location>
</feature>
<dbReference type="InterPro" id="IPR025297">
    <property type="entry name" value="DUF4159"/>
</dbReference>
<evidence type="ECO:0000259" key="3">
    <source>
        <dbReference type="Pfam" id="PF13709"/>
    </source>
</evidence>
<sequence>MNFLPLAFGSPLILAGLIALPVIWWLLRMTPPRPQEETFPPLKILAQVFKREEVPSKSPWWMTLLRLLIAALLIFALASPVWNPRAVTLSGNEPLAIMIDNGWASAEEWTERVNAAEKLIADAEANNMQIYVLGTAEPTNSEIGPYDGSRATERLQALQPRPIPVDRKAALDRLSSSLPQGEKIRLAFMNDGLAQASDSEAFAKLNQNDQLASILWYAANLNRVVALTSIENKANGFEAKAIRPEGISMPRALNAAAYDDKGRRIAEASLSFAVGNNEATARFNLPVELRNDFRVIRIDGINQAGATRLVDAGSERRTIGLLASGDGDLAQPLLSPLHYISRALSPYANLIEPRSADLMNTVPEVLDAKPSILIMADIGTLPKPVEEQLASWIEDGGTLVRFAGPRLAGANENDPLLPVRLRKGERALGGTLSWSEPQKLRSFSDKGPFAGLTVPDDVTVTRQVLAEPSFDLNDKAYATLADGTPLVTGESRGRGNVILFHISPDASWSNLPISGSFVEMLRRIVSLSQRTGAQGDQQSISLPPFQLLSASGELTPPSSEAKPLIVDKDKLPDVSINTPPGFYGNEDVLKALNIFEGNDIKLEPISQPALSVGITPASYDADQSVSLRGPFFAAAAMLLALDTFLMLWLRGAFRRRMKTRSKVAGIAILFAAASAISFIPAGVKTAQAQETHDDSKPGDEAIINSVSKTHLAYIITGSTATDDISKAGLRGLTFALTDKTALEPGDPIGVDPAKDDLAFYPLIYWPIDPDAQMPSPEAIAKVDAYMQQGGTVLFDTRDQLQAGASLDPSASPANQRLRLILDSMNVPPLEPVPDDHVLTKSFFIMPDFPGRYDGSPLWVEATAASNSERDRPVRTGDGVSPIMITANDFAGAWAVDEQGNPLLPTVPNDPMQRIYALRGGVNIVMYMLTGNYKSDQVHVPDLLQRLGN</sequence>
<evidence type="ECO:0000256" key="1">
    <source>
        <dbReference type="SAM" id="Phobius"/>
    </source>
</evidence>
<dbReference type="InterPro" id="IPR029062">
    <property type="entry name" value="Class_I_gatase-like"/>
</dbReference>
<keyword evidence="5" id="KW-1185">Reference proteome</keyword>
<keyword evidence="1 4" id="KW-0812">Transmembrane</keyword>
<dbReference type="Pfam" id="PF07584">
    <property type="entry name" value="BatA"/>
    <property type="match status" value="1"/>
</dbReference>
<feature type="transmembrane region" description="Helical" evidence="1">
    <location>
        <begin position="663"/>
        <end position="683"/>
    </location>
</feature>
<dbReference type="NCBIfam" id="TIGR02226">
    <property type="entry name" value="two_anch"/>
    <property type="match status" value="1"/>
</dbReference>